<dbReference type="EMBL" id="CAXKWB010010498">
    <property type="protein sequence ID" value="CAL4098221.1"/>
    <property type="molecule type" value="Genomic_DNA"/>
</dbReference>
<keyword evidence="7" id="KW-0175">Coiled coil</keyword>
<comment type="caution">
    <text evidence="10">The sequence shown here is derived from an EMBL/GenBank/DDBJ whole genome shotgun (WGS) entry which is preliminary data.</text>
</comment>
<sequence>MSGTPEKAAVTTTSPKSSPSKKEVDAATQALNHFAQGKRHLLVNDINSAVNSLQEACRMLAEQHGETAPECGDAYFYYGRALLEMARIESGVLGNALDGVPEGEDMDSSQVENPDKMPEDEKEKVAEQVGEALEENFKSLTKASPTKDAKANGHAKDEDKVNGKSDEPKKDSEKSDTKAEGKSESPVKDKKEDSAMDTDSGKKSTDDESSQDGDSQDGESQEEGEEGGEGQEEGGEDGEEEKEGEGEKTEEEEEDVSNLQLAWEMLELAKVIYQRQEEGNKAMSLKTAGVFLKLGEVGLESENYPQSIEDFQSCLKIQETHMEADDRCLAETHYQLGVAHSFSDDFDNSIESFTKASKIITERIDNLEKNKKEKEGWTEEQKKKHAETCEDPFYTEDAEIQELNTLLPEIKEKIVDMEEMKKDSKEKINKVKKELGMASAIGGSTPKEAEGSTNAFGFGSSSSTASDAKPIATTMIRKK</sequence>
<evidence type="ECO:0000256" key="1">
    <source>
        <dbReference type="ARBA" id="ARBA00004123"/>
    </source>
</evidence>
<dbReference type="AlphaFoldDB" id="A0AAV2QRE1"/>
<keyword evidence="3" id="KW-0677">Repeat</keyword>
<feature type="region of interest" description="Disordered" evidence="8">
    <location>
        <begin position="97"/>
        <end position="257"/>
    </location>
</feature>
<reference evidence="10 11" key="1">
    <citation type="submission" date="2024-05" db="EMBL/GenBank/DDBJ databases">
        <authorList>
            <person name="Wallberg A."/>
        </authorList>
    </citation>
    <scope>NUCLEOTIDE SEQUENCE [LARGE SCALE GENOMIC DNA]</scope>
</reference>
<feature type="compositionally biased region" description="Basic and acidic residues" evidence="8">
    <location>
        <begin position="113"/>
        <end position="126"/>
    </location>
</feature>
<dbReference type="GO" id="GO:0042393">
    <property type="term" value="F:histone binding"/>
    <property type="evidence" value="ECO:0007669"/>
    <property type="project" value="TreeGrafter"/>
</dbReference>
<evidence type="ECO:0000256" key="4">
    <source>
        <dbReference type="ARBA" id="ARBA00022803"/>
    </source>
</evidence>
<feature type="region of interest" description="Disordered" evidence="8">
    <location>
        <begin position="1"/>
        <end position="25"/>
    </location>
</feature>
<protein>
    <recommendedName>
        <fullName evidence="9">Tetratricopeptide SHNi-TPR domain-containing protein</fullName>
    </recommendedName>
</protein>
<keyword evidence="11" id="KW-1185">Reference proteome</keyword>
<keyword evidence="5" id="KW-0539">Nucleus</keyword>
<dbReference type="PANTHER" id="PTHR15081:SF1">
    <property type="entry name" value="NUCLEAR AUTOANTIGENIC SPERM PROTEIN"/>
    <property type="match status" value="1"/>
</dbReference>
<dbReference type="PROSITE" id="PS50005">
    <property type="entry name" value="TPR"/>
    <property type="match status" value="2"/>
</dbReference>
<evidence type="ECO:0000259" key="9">
    <source>
        <dbReference type="Pfam" id="PF10516"/>
    </source>
</evidence>
<name>A0AAV2QRE1_MEGNR</name>
<dbReference type="SMART" id="SM00028">
    <property type="entry name" value="TPR"/>
    <property type="match status" value="2"/>
</dbReference>
<gene>
    <name evidence="10" type="ORF">MNOR_LOCUS16175</name>
</gene>
<comment type="similarity">
    <text evidence="2">Belongs to the NASP family.</text>
</comment>
<keyword evidence="4 6" id="KW-0802">TPR repeat</keyword>
<feature type="domain" description="Tetratricopeptide SHNi-TPR" evidence="9">
    <location>
        <begin position="290"/>
        <end position="325"/>
    </location>
</feature>
<dbReference type="InterPro" id="IPR019734">
    <property type="entry name" value="TPR_rpt"/>
</dbReference>
<feature type="region of interest" description="Disordered" evidence="8">
    <location>
        <begin position="439"/>
        <end position="479"/>
    </location>
</feature>
<accession>A0AAV2QRE1</accession>
<feature type="compositionally biased region" description="Basic and acidic residues" evidence="8">
    <location>
        <begin position="145"/>
        <end position="206"/>
    </location>
</feature>
<dbReference type="InterPro" id="IPR051730">
    <property type="entry name" value="NASP-like"/>
</dbReference>
<evidence type="ECO:0000256" key="7">
    <source>
        <dbReference type="SAM" id="Coils"/>
    </source>
</evidence>
<proteinExistence type="inferred from homology"/>
<dbReference type="SUPFAM" id="SSF48452">
    <property type="entry name" value="TPR-like"/>
    <property type="match status" value="1"/>
</dbReference>
<dbReference type="Proteomes" id="UP001497623">
    <property type="component" value="Unassembled WGS sequence"/>
</dbReference>
<dbReference type="Pfam" id="PF10516">
    <property type="entry name" value="SHNi-TPR"/>
    <property type="match status" value="1"/>
</dbReference>
<evidence type="ECO:0000256" key="3">
    <source>
        <dbReference type="ARBA" id="ARBA00022737"/>
    </source>
</evidence>
<feature type="repeat" description="TPR" evidence="6">
    <location>
        <begin position="288"/>
        <end position="321"/>
    </location>
</feature>
<dbReference type="InterPro" id="IPR011990">
    <property type="entry name" value="TPR-like_helical_dom_sf"/>
</dbReference>
<dbReference type="GO" id="GO:0034080">
    <property type="term" value="P:CENP-A containing chromatin assembly"/>
    <property type="evidence" value="ECO:0007669"/>
    <property type="project" value="TreeGrafter"/>
</dbReference>
<feature type="repeat" description="TPR" evidence="6">
    <location>
        <begin position="330"/>
        <end position="363"/>
    </location>
</feature>
<dbReference type="InterPro" id="IPR019544">
    <property type="entry name" value="Tetratricopeptide_SHNi-TPR_dom"/>
</dbReference>
<evidence type="ECO:0000256" key="2">
    <source>
        <dbReference type="ARBA" id="ARBA00008402"/>
    </source>
</evidence>
<evidence type="ECO:0000313" key="11">
    <source>
        <dbReference type="Proteomes" id="UP001497623"/>
    </source>
</evidence>
<feature type="compositionally biased region" description="Acidic residues" evidence="8">
    <location>
        <begin position="207"/>
        <end position="256"/>
    </location>
</feature>
<feature type="non-terminal residue" evidence="10">
    <location>
        <position position="479"/>
    </location>
</feature>
<dbReference type="PANTHER" id="PTHR15081">
    <property type="entry name" value="NUCLEAR AUTOANTIGENIC SPERM PROTEIN NASP -RELATED"/>
    <property type="match status" value="1"/>
</dbReference>
<organism evidence="10 11">
    <name type="scientific">Meganyctiphanes norvegica</name>
    <name type="common">Northern krill</name>
    <name type="synonym">Thysanopoda norvegica</name>
    <dbReference type="NCBI Taxonomy" id="48144"/>
    <lineage>
        <taxon>Eukaryota</taxon>
        <taxon>Metazoa</taxon>
        <taxon>Ecdysozoa</taxon>
        <taxon>Arthropoda</taxon>
        <taxon>Crustacea</taxon>
        <taxon>Multicrustacea</taxon>
        <taxon>Malacostraca</taxon>
        <taxon>Eumalacostraca</taxon>
        <taxon>Eucarida</taxon>
        <taxon>Euphausiacea</taxon>
        <taxon>Euphausiidae</taxon>
        <taxon>Meganyctiphanes</taxon>
    </lineage>
</organism>
<feature type="compositionally biased region" description="Low complexity" evidence="8">
    <location>
        <begin position="452"/>
        <end position="466"/>
    </location>
</feature>
<evidence type="ECO:0000256" key="5">
    <source>
        <dbReference type="ARBA" id="ARBA00023242"/>
    </source>
</evidence>
<dbReference type="GO" id="GO:0005654">
    <property type="term" value="C:nucleoplasm"/>
    <property type="evidence" value="ECO:0007669"/>
    <property type="project" value="TreeGrafter"/>
</dbReference>
<evidence type="ECO:0000256" key="6">
    <source>
        <dbReference type="PROSITE-ProRule" id="PRU00339"/>
    </source>
</evidence>
<evidence type="ECO:0000256" key="8">
    <source>
        <dbReference type="SAM" id="MobiDB-lite"/>
    </source>
</evidence>
<evidence type="ECO:0000313" key="10">
    <source>
        <dbReference type="EMBL" id="CAL4098221.1"/>
    </source>
</evidence>
<dbReference type="Pfam" id="PF13181">
    <property type="entry name" value="TPR_8"/>
    <property type="match status" value="1"/>
</dbReference>
<dbReference type="GO" id="GO:0006335">
    <property type="term" value="P:DNA replication-dependent chromatin assembly"/>
    <property type="evidence" value="ECO:0007669"/>
    <property type="project" value="TreeGrafter"/>
</dbReference>
<feature type="coiled-coil region" evidence="7">
    <location>
        <begin position="400"/>
        <end position="434"/>
    </location>
</feature>
<comment type="subcellular location">
    <subcellularLocation>
        <location evidence="1">Nucleus</location>
    </subcellularLocation>
</comment>
<dbReference type="Gene3D" id="1.25.40.10">
    <property type="entry name" value="Tetratricopeptide repeat domain"/>
    <property type="match status" value="1"/>
</dbReference>